<reference evidence="3" key="1">
    <citation type="journal article" date="2019" name="Int. J. Syst. Evol. Microbiol.">
        <title>The Global Catalogue of Microorganisms (GCM) 10K type strain sequencing project: providing services to taxonomists for standard genome sequencing and annotation.</title>
        <authorList>
            <consortium name="The Broad Institute Genomics Platform"/>
            <consortium name="The Broad Institute Genome Sequencing Center for Infectious Disease"/>
            <person name="Wu L."/>
            <person name="Ma J."/>
        </authorList>
    </citation>
    <scope>NUCLEOTIDE SEQUENCE [LARGE SCALE GENOMIC DNA]</scope>
    <source>
        <strain evidence="3">JCM 17843</strain>
    </source>
</reference>
<protein>
    <submittedName>
        <fullName evidence="2">Uncharacterized protein</fullName>
    </submittedName>
</protein>
<feature type="region of interest" description="Disordered" evidence="1">
    <location>
        <begin position="1"/>
        <end position="85"/>
    </location>
</feature>
<comment type="caution">
    <text evidence="2">The sequence shown here is derived from an EMBL/GenBank/DDBJ whole genome shotgun (WGS) entry which is preliminary data.</text>
</comment>
<feature type="compositionally biased region" description="Basic and acidic residues" evidence="1">
    <location>
        <begin position="31"/>
        <end position="40"/>
    </location>
</feature>
<evidence type="ECO:0000313" key="2">
    <source>
        <dbReference type="EMBL" id="GGO12368.1"/>
    </source>
</evidence>
<keyword evidence="3" id="KW-1185">Reference proteome</keyword>
<dbReference type="Proteomes" id="UP000602381">
    <property type="component" value="Unassembled WGS sequence"/>
</dbReference>
<dbReference type="EMBL" id="BMOV01000005">
    <property type="protein sequence ID" value="GGO12368.1"/>
    <property type="molecule type" value="Genomic_DNA"/>
</dbReference>
<evidence type="ECO:0000313" key="3">
    <source>
        <dbReference type="Proteomes" id="UP000602381"/>
    </source>
</evidence>
<feature type="compositionally biased region" description="Basic and acidic residues" evidence="1">
    <location>
        <begin position="63"/>
        <end position="85"/>
    </location>
</feature>
<organism evidence="2 3">
    <name type="scientific">Iodidimonas muriae</name>
    <dbReference type="NCBI Taxonomy" id="261467"/>
    <lineage>
        <taxon>Bacteria</taxon>
        <taxon>Pseudomonadati</taxon>
        <taxon>Pseudomonadota</taxon>
        <taxon>Alphaproteobacteria</taxon>
        <taxon>Iodidimonadales</taxon>
        <taxon>Iodidimonadaceae</taxon>
        <taxon>Iodidimonas</taxon>
    </lineage>
</organism>
<gene>
    <name evidence="2" type="ORF">GCM10007972_17230</name>
</gene>
<accession>A0ABQ2LDT2</accession>
<name>A0ABQ2LDT2_9PROT</name>
<evidence type="ECO:0000256" key="1">
    <source>
        <dbReference type="SAM" id="MobiDB-lite"/>
    </source>
</evidence>
<sequence length="85" mass="9173">MFAHTRHPPDTPPSSPPDLIRGSRPAGPERSTNKELDSRVKPTPHPSPPDLIRGSRPAGPERSTNKELDSRVKPGNDEGGRPNAP</sequence>
<proteinExistence type="predicted"/>